<evidence type="ECO:0000313" key="2">
    <source>
        <dbReference type="EMBL" id="KAF7283308.1"/>
    </source>
</evidence>
<sequence length="649" mass="75312">MPINVKISLCKITRASRLFQRNYYLPLLKPLSPKDALRRKIITGQNVLGNRIEHYIPVLKPHDEKLAERRRRPRGIPIIKKRLRRHESDRYVEPFFDEGIEGHNYLKELLASKPQGRGQSYVYEVPDKNCILVVSYAMERALKDRDIVDITMAQRSEKILVKLADGTRITVPVAAFNGTANLYRGSGWTKEIIEKEHHHGKETFSIAKLFEAKESGVEEWELEMMRMANKRKRKVKGEDAKDWKAMLAGCLENMDWDKFEEETRQIVEEQEQKVEQEDIPMAVDDMDKTKNVNEKLKAAGEEVLCQLPTMLEVPQVIKNLEQGEMEEIANVSGARVQIPDSRSCFVPGQMVKTEDGEVFMPGQTIENEDGTSEYVPGVTVLLDGEPELIPGLVLGEEETQPMFLPGEAAITEEGQLRFEATEEDLPQEEIPDEDLSEPDVPEKTPSPPPYQRRSLTPSPPPTFKRQPKVIRDEDIVIKRRTFTEPQEPLVKERTKKRAPMADAKTKGKAKGKAKTQPREVTFRPRAVMEDPLKLLEEDRQRREEAEKKRMKERMEDKIRKEETKVMKLRMEVRKKMREMKIEKPPKYEPFKPVQKSAKLEELELSIKQGTFFDDDKTKEILEKAKSQTRMLKYQHVLNIYANEFDFRRH</sequence>
<feature type="region of interest" description="Disordered" evidence="1">
    <location>
        <begin position="421"/>
        <end position="558"/>
    </location>
</feature>
<dbReference type="AlphaFoldDB" id="A0A834IQR0"/>
<dbReference type="EMBL" id="JAACXV010000117">
    <property type="protein sequence ID" value="KAF7283308.1"/>
    <property type="molecule type" value="Genomic_DNA"/>
</dbReference>
<name>A0A834IQR0_RHYFE</name>
<gene>
    <name evidence="2" type="ORF">GWI33_000939</name>
</gene>
<feature type="compositionally biased region" description="Acidic residues" evidence="1">
    <location>
        <begin position="421"/>
        <end position="439"/>
    </location>
</feature>
<protein>
    <submittedName>
        <fullName evidence="2">Uncharacterized protein</fullName>
    </submittedName>
</protein>
<feature type="compositionally biased region" description="Basic and acidic residues" evidence="1">
    <location>
        <begin position="516"/>
        <end position="558"/>
    </location>
</feature>
<dbReference type="OrthoDB" id="5969272at2759"/>
<comment type="caution">
    <text evidence="2">The sequence shown here is derived from an EMBL/GenBank/DDBJ whole genome shotgun (WGS) entry which is preliminary data.</text>
</comment>
<keyword evidence="3" id="KW-1185">Reference proteome</keyword>
<reference evidence="2" key="1">
    <citation type="submission" date="2020-08" db="EMBL/GenBank/DDBJ databases">
        <title>Genome sequencing and assembly of the red palm weevil Rhynchophorus ferrugineus.</title>
        <authorList>
            <person name="Dias G.B."/>
            <person name="Bergman C.M."/>
            <person name="Manee M."/>
        </authorList>
    </citation>
    <scope>NUCLEOTIDE SEQUENCE</scope>
    <source>
        <strain evidence="2">AA-2017</strain>
        <tissue evidence="2">Whole larva</tissue>
    </source>
</reference>
<evidence type="ECO:0000313" key="3">
    <source>
        <dbReference type="Proteomes" id="UP000625711"/>
    </source>
</evidence>
<organism evidence="2 3">
    <name type="scientific">Rhynchophorus ferrugineus</name>
    <name type="common">Red palm weevil</name>
    <name type="synonym">Curculio ferrugineus</name>
    <dbReference type="NCBI Taxonomy" id="354439"/>
    <lineage>
        <taxon>Eukaryota</taxon>
        <taxon>Metazoa</taxon>
        <taxon>Ecdysozoa</taxon>
        <taxon>Arthropoda</taxon>
        <taxon>Hexapoda</taxon>
        <taxon>Insecta</taxon>
        <taxon>Pterygota</taxon>
        <taxon>Neoptera</taxon>
        <taxon>Endopterygota</taxon>
        <taxon>Coleoptera</taxon>
        <taxon>Polyphaga</taxon>
        <taxon>Cucujiformia</taxon>
        <taxon>Curculionidae</taxon>
        <taxon>Dryophthorinae</taxon>
        <taxon>Rhynchophorus</taxon>
    </lineage>
</organism>
<evidence type="ECO:0000256" key="1">
    <source>
        <dbReference type="SAM" id="MobiDB-lite"/>
    </source>
</evidence>
<feature type="compositionally biased region" description="Basic residues" evidence="1">
    <location>
        <begin position="506"/>
        <end position="515"/>
    </location>
</feature>
<accession>A0A834IQR0</accession>
<dbReference type="Proteomes" id="UP000625711">
    <property type="component" value="Unassembled WGS sequence"/>
</dbReference>
<proteinExistence type="predicted"/>